<dbReference type="AlphaFoldDB" id="A0A6C0HX46"/>
<dbReference type="Gene3D" id="3.30.1490.120">
    <property type="entry name" value="RNA polymerase Rpb7-like, N-terminal domain"/>
    <property type="match status" value="1"/>
</dbReference>
<dbReference type="SUPFAM" id="SSF88798">
    <property type="entry name" value="N-terminal, heterodimerisation domain of RBP7 (RpoE)"/>
    <property type="match status" value="1"/>
</dbReference>
<feature type="domain" description="RNA polymerase Rpb7-like N-terminal" evidence="3">
    <location>
        <begin position="18"/>
        <end position="68"/>
    </location>
</feature>
<dbReference type="EMBL" id="MN740017">
    <property type="protein sequence ID" value="QHT84423.1"/>
    <property type="molecule type" value="Genomic_DNA"/>
</dbReference>
<keyword evidence="2" id="KW-0804">Transcription</keyword>
<dbReference type="GO" id="GO:0000428">
    <property type="term" value="C:DNA-directed RNA polymerase complex"/>
    <property type="evidence" value="ECO:0007669"/>
    <property type="project" value="UniProtKB-KW"/>
</dbReference>
<dbReference type="InterPro" id="IPR036898">
    <property type="entry name" value="RNA_pol_Rpb7-like_N_sf"/>
</dbReference>
<sequence length="193" mass="22019">MEQVSLVSPTKIILQYTRIQIPPHMMNSDIEDNMNIVLQQKVEGKCNRFGFIDKVHNIEEYVEDIILPENFSGAATYKISYLASIVIPIENTYIMGSIKAINPELVIATNGPIIIFIPKANIDTNIWDVSNEFTDKKNGYVLKQNDSVKLHLDKVKLNQGDIQIKCIGRLLEKLSDNEMQDFMDSKKESNFII</sequence>
<accession>A0A6C0HX46</accession>
<reference evidence="4" key="1">
    <citation type="journal article" date="2020" name="Nature">
        <title>Giant virus diversity and host interactions through global metagenomics.</title>
        <authorList>
            <person name="Schulz F."/>
            <person name="Roux S."/>
            <person name="Paez-Espino D."/>
            <person name="Jungbluth S."/>
            <person name="Walsh D.A."/>
            <person name="Denef V.J."/>
            <person name="McMahon K.D."/>
            <person name="Konstantinidis K.T."/>
            <person name="Eloe-Fadrosh E.A."/>
            <person name="Kyrpides N.C."/>
            <person name="Woyke T."/>
        </authorList>
    </citation>
    <scope>NUCLEOTIDE SEQUENCE</scope>
    <source>
        <strain evidence="4">GVMAG-M-3300023184-177</strain>
    </source>
</reference>
<dbReference type="InterPro" id="IPR005576">
    <property type="entry name" value="Rpb7-like_N"/>
</dbReference>
<evidence type="ECO:0000256" key="1">
    <source>
        <dbReference type="ARBA" id="ARBA00022478"/>
    </source>
</evidence>
<evidence type="ECO:0000256" key="2">
    <source>
        <dbReference type="ARBA" id="ARBA00023163"/>
    </source>
</evidence>
<evidence type="ECO:0000313" key="4">
    <source>
        <dbReference type="EMBL" id="QHT84423.1"/>
    </source>
</evidence>
<protein>
    <recommendedName>
        <fullName evidence="3">RNA polymerase Rpb7-like N-terminal domain-containing protein</fullName>
    </recommendedName>
</protein>
<evidence type="ECO:0000259" key="3">
    <source>
        <dbReference type="Pfam" id="PF03876"/>
    </source>
</evidence>
<dbReference type="GO" id="GO:0006351">
    <property type="term" value="P:DNA-templated transcription"/>
    <property type="evidence" value="ECO:0007669"/>
    <property type="project" value="InterPro"/>
</dbReference>
<proteinExistence type="predicted"/>
<name>A0A6C0HX46_9ZZZZ</name>
<keyword evidence="1" id="KW-0240">DNA-directed RNA polymerase</keyword>
<organism evidence="4">
    <name type="scientific">viral metagenome</name>
    <dbReference type="NCBI Taxonomy" id="1070528"/>
    <lineage>
        <taxon>unclassified sequences</taxon>
        <taxon>metagenomes</taxon>
        <taxon>organismal metagenomes</taxon>
    </lineage>
</organism>
<dbReference type="Pfam" id="PF03876">
    <property type="entry name" value="SHS2_Rpb7-N"/>
    <property type="match status" value="1"/>
</dbReference>